<feature type="compositionally biased region" description="Basic residues" evidence="11">
    <location>
        <begin position="85"/>
        <end position="101"/>
    </location>
</feature>
<dbReference type="EMBL" id="BDGI01000090">
    <property type="protein sequence ID" value="GAV28875.1"/>
    <property type="molecule type" value="Genomic_DNA"/>
</dbReference>
<name>A0A1Q2YHA6_9ASCO</name>
<keyword evidence="7 9" id="KW-0687">Ribonucleoprotein</keyword>
<evidence type="ECO:0000256" key="4">
    <source>
        <dbReference type="ARBA" id="ARBA00022552"/>
    </source>
</evidence>
<evidence type="ECO:0000256" key="6">
    <source>
        <dbReference type="ARBA" id="ARBA00023242"/>
    </source>
</evidence>
<protein>
    <recommendedName>
        <fullName evidence="9">rRNA biogenesis protein RRP36</fullName>
    </recommendedName>
</protein>
<comment type="similarity">
    <text evidence="2 9">Belongs to the RRP36 family.</text>
</comment>
<evidence type="ECO:0000256" key="2">
    <source>
        <dbReference type="ARBA" id="ARBA00009418"/>
    </source>
</evidence>
<evidence type="ECO:0000256" key="5">
    <source>
        <dbReference type="ARBA" id="ARBA00023054"/>
    </source>
</evidence>
<feature type="compositionally biased region" description="Polar residues" evidence="11">
    <location>
        <begin position="28"/>
        <end position="40"/>
    </location>
</feature>
<evidence type="ECO:0000256" key="3">
    <source>
        <dbReference type="ARBA" id="ARBA00022517"/>
    </source>
</evidence>
<feature type="coiled-coil region" evidence="10">
    <location>
        <begin position="192"/>
        <end position="229"/>
    </location>
</feature>
<evidence type="ECO:0000256" key="10">
    <source>
        <dbReference type="SAM" id="Coils"/>
    </source>
</evidence>
<keyword evidence="13" id="KW-1185">Reference proteome</keyword>
<evidence type="ECO:0000256" key="7">
    <source>
        <dbReference type="ARBA" id="ARBA00023274"/>
    </source>
</evidence>
<comment type="subcellular location">
    <subcellularLocation>
        <location evidence="1 9">Nucleus</location>
        <location evidence="1 9">Nucleolus</location>
    </subcellularLocation>
</comment>
<evidence type="ECO:0000256" key="1">
    <source>
        <dbReference type="ARBA" id="ARBA00004604"/>
    </source>
</evidence>
<dbReference type="GO" id="GO:0030686">
    <property type="term" value="C:90S preribosome"/>
    <property type="evidence" value="ECO:0007669"/>
    <property type="project" value="TreeGrafter"/>
</dbReference>
<keyword evidence="6 9" id="KW-0539">Nucleus</keyword>
<feature type="region of interest" description="Disordered" evidence="11">
    <location>
        <begin position="1"/>
        <end position="114"/>
    </location>
</feature>
<proteinExistence type="inferred from homology"/>
<keyword evidence="3 9" id="KW-0690">Ribosome biogenesis</keyword>
<dbReference type="Proteomes" id="UP000186136">
    <property type="component" value="Unassembled WGS sequence"/>
</dbReference>
<dbReference type="Pfam" id="PF06102">
    <property type="entry name" value="RRP36"/>
    <property type="match status" value="1"/>
</dbReference>
<keyword evidence="5 10" id="KW-0175">Coiled coil</keyword>
<keyword evidence="4 9" id="KW-0698">rRNA processing</keyword>
<evidence type="ECO:0000256" key="8">
    <source>
        <dbReference type="ARBA" id="ARBA00025053"/>
    </source>
</evidence>
<comment type="function">
    <text evidence="8 9">Component of the 90S pre-ribosome involved in the maturation of rRNAs. Required for early cleavages of the pre-RNAs in the 40S ribosomal subunit maturation pathway.</text>
</comment>
<evidence type="ECO:0000256" key="11">
    <source>
        <dbReference type="SAM" id="MobiDB-lite"/>
    </source>
</evidence>
<gene>
    <name evidence="12" type="ORF">PMKS-002353</name>
</gene>
<evidence type="ECO:0000256" key="9">
    <source>
        <dbReference type="RuleBase" id="RU368027"/>
    </source>
</evidence>
<dbReference type="GO" id="GO:0005730">
    <property type="term" value="C:nucleolus"/>
    <property type="evidence" value="ECO:0007669"/>
    <property type="project" value="UniProtKB-SubCell"/>
</dbReference>
<dbReference type="OrthoDB" id="448446at2759"/>
<feature type="compositionally biased region" description="Acidic residues" evidence="11">
    <location>
        <begin position="49"/>
        <end position="60"/>
    </location>
</feature>
<evidence type="ECO:0000313" key="13">
    <source>
        <dbReference type="Proteomes" id="UP000186136"/>
    </source>
</evidence>
<comment type="caution">
    <text evidence="12">The sequence shown here is derived from an EMBL/GenBank/DDBJ whole genome shotgun (WGS) entry which is preliminary data.</text>
</comment>
<dbReference type="InterPro" id="IPR009292">
    <property type="entry name" value="RRP36"/>
</dbReference>
<evidence type="ECO:0000313" key="12">
    <source>
        <dbReference type="EMBL" id="GAV28875.1"/>
    </source>
</evidence>
<dbReference type="PANTHER" id="PTHR21738:SF0">
    <property type="entry name" value="RIBOSOMAL RNA PROCESSING PROTEIN 36 HOMOLOG"/>
    <property type="match status" value="1"/>
</dbReference>
<dbReference type="GO" id="GO:0000462">
    <property type="term" value="P:maturation of SSU-rRNA from tricistronic rRNA transcript (SSU-rRNA, 5.8S rRNA, LSU-rRNA)"/>
    <property type="evidence" value="ECO:0007669"/>
    <property type="project" value="TreeGrafter"/>
</dbReference>
<sequence>MRGNNKRGGFLSKRPQRAGNNGGRPSNKYGQKQRNMPSTTSHKRAPIESDMESDSAPEEEASGHRGWQAESDEDDFFSGEDASHGKKGRGQQKETKKKNKHAPKETRINHRPVSVVREIPGLIVRDRDGDGDPGLFGNRDVRFDTALGKSVDYEVVRKQYAFLDKYREQEIAEMEKILKNKKLLSRMDESEVEDIKYKLQSTRSKLEALKKKDREKEALKEYLREHKNDNNGKFLTRAEKRKVLLVDRFEHMNSKQQTKAIERKRKRKLGKEMRALEFSSARG</sequence>
<accession>A0A1Q2YHA6</accession>
<reference evidence="12 13" key="1">
    <citation type="submission" date="2016-08" db="EMBL/GenBank/DDBJ databases">
        <title>Whole genome shotgun sequence of Pichia membranifaciens KS47-1.</title>
        <authorList>
            <person name="Konishi M."/>
            <person name="Ishida M."/>
            <person name="Arakawa T."/>
            <person name="Kato Y."/>
            <person name="Horiuchi J."/>
        </authorList>
    </citation>
    <scope>NUCLEOTIDE SEQUENCE [LARGE SCALE GENOMIC DNA]</scope>
    <source>
        <strain evidence="12 13">KS47-1</strain>
    </source>
</reference>
<dbReference type="PANTHER" id="PTHR21738">
    <property type="entry name" value="RIBOSOMAL RNA PROCESSING PROTEIN 36 HOMOLOG"/>
    <property type="match status" value="1"/>
</dbReference>
<dbReference type="AlphaFoldDB" id="A0A1Q2YHA6"/>
<comment type="subunit">
    <text evidence="9">Associates with 90S and pre-40S pre-ribosomal particles.</text>
</comment>
<organism evidence="12 13">
    <name type="scientific">Pichia membranifaciens</name>
    <dbReference type="NCBI Taxonomy" id="4926"/>
    <lineage>
        <taxon>Eukaryota</taxon>
        <taxon>Fungi</taxon>
        <taxon>Dikarya</taxon>
        <taxon>Ascomycota</taxon>
        <taxon>Saccharomycotina</taxon>
        <taxon>Pichiomycetes</taxon>
        <taxon>Pichiales</taxon>
        <taxon>Pichiaceae</taxon>
        <taxon>Pichia</taxon>
    </lineage>
</organism>